<dbReference type="GO" id="GO:0005886">
    <property type="term" value="C:plasma membrane"/>
    <property type="evidence" value="ECO:0007669"/>
    <property type="project" value="UniProtKB-SubCell"/>
</dbReference>
<dbReference type="PANTHER" id="PTHR30529:SF1">
    <property type="entry name" value="CYTOCHROME B561 HOMOLOG 2"/>
    <property type="match status" value="1"/>
</dbReference>
<dbReference type="InterPro" id="IPR052168">
    <property type="entry name" value="Cytochrome_b561_oxidase"/>
</dbReference>
<keyword evidence="5" id="KW-0349">Heme</keyword>
<dbReference type="InterPro" id="IPR011577">
    <property type="entry name" value="Cyt_b561_bac/Ni-Hgenase"/>
</dbReference>
<comment type="similarity">
    <text evidence="12">Belongs to the cytochrome b561 family.</text>
</comment>
<accession>A0A240E0P9</accession>
<evidence type="ECO:0000256" key="11">
    <source>
        <dbReference type="ARBA" id="ARBA00023136"/>
    </source>
</evidence>
<evidence type="ECO:0000256" key="9">
    <source>
        <dbReference type="ARBA" id="ARBA00022989"/>
    </source>
</evidence>
<dbReference type="GO" id="GO:0009055">
    <property type="term" value="F:electron transfer activity"/>
    <property type="evidence" value="ECO:0007669"/>
    <property type="project" value="InterPro"/>
</dbReference>
<keyword evidence="3" id="KW-0813">Transport</keyword>
<keyword evidence="8" id="KW-0249">Electron transport</keyword>
<evidence type="ECO:0000256" key="8">
    <source>
        <dbReference type="ARBA" id="ARBA00022982"/>
    </source>
</evidence>
<evidence type="ECO:0000313" key="15">
    <source>
        <dbReference type="EMBL" id="SNX28046.1"/>
    </source>
</evidence>
<comment type="cofactor">
    <cofactor evidence="1">
        <name>heme b</name>
        <dbReference type="ChEBI" id="CHEBI:60344"/>
    </cofactor>
</comment>
<dbReference type="Pfam" id="PF01292">
    <property type="entry name" value="Ni_hydr_CYTB"/>
    <property type="match status" value="1"/>
</dbReference>
<evidence type="ECO:0000259" key="14">
    <source>
        <dbReference type="Pfam" id="PF01292"/>
    </source>
</evidence>
<feature type="transmembrane region" description="Helical" evidence="13">
    <location>
        <begin position="67"/>
        <end position="85"/>
    </location>
</feature>
<evidence type="ECO:0000256" key="4">
    <source>
        <dbReference type="ARBA" id="ARBA00022475"/>
    </source>
</evidence>
<name>A0A240E0P9_9BURK</name>
<comment type="subcellular location">
    <subcellularLocation>
        <location evidence="2">Cell membrane</location>
        <topology evidence="2">Multi-pass membrane protein</topology>
    </subcellularLocation>
</comment>
<dbReference type="EMBL" id="OANS01000001">
    <property type="protein sequence ID" value="SNX28046.1"/>
    <property type="molecule type" value="Genomic_DNA"/>
</dbReference>
<dbReference type="GO" id="GO:0022904">
    <property type="term" value="P:respiratory electron transport chain"/>
    <property type="evidence" value="ECO:0007669"/>
    <property type="project" value="InterPro"/>
</dbReference>
<evidence type="ECO:0000256" key="5">
    <source>
        <dbReference type="ARBA" id="ARBA00022617"/>
    </source>
</evidence>
<feature type="transmembrane region" description="Helical" evidence="13">
    <location>
        <begin position="30"/>
        <end position="52"/>
    </location>
</feature>
<keyword evidence="6 13" id="KW-0812">Transmembrane</keyword>
<dbReference type="Proteomes" id="UP000218069">
    <property type="component" value="Unassembled WGS sequence"/>
</dbReference>
<feature type="transmembrane region" description="Helical" evidence="13">
    <location>
        <begin position="163"/>
        <end position="180"/>
    </location>
</feature>
<evidence type="ECO:0000256" key="12">
    <source>
        <dbReference type="ARBA" id="ARBA00037975"/>
    </source>
</evidence>
<reference evidence="16" key="1">
    <citation type="submission" date="2017-08" db="EMBL/GenBank/DDBJ databases">
        <authorList>
            <person name="Varghese N."/>
            <person name="Submissions S."/>
        </authorList>
    </citation>
    <scope>NUCLEOTIDE SEQUENCE [LARGE SCALE GENOMIC DNA]</scope>
    <source>
        <strain evidence="16">AP-Melu-1000-B4</strain>
    </source>
</reference>
<sequence length="203" mass="23110">MINLTFLVKSDRMNETVSSPVINKTGYSHVAIAFHWIMAILIVVNWTLAIVIDDMPLGPDRITGYSWHKWLGITVLFLVSLRLMWRATHPAPKLEIAMPLWQERAMQLTHIALYFLMFAVPLMGWMMSSAEGYTVNYFGLFELPNLVDKNKELGDQLGDLHGFLAYALSGFVGIHVLAALKHQFIDKDNLLGRMSFSSRLKKD</sequence>
<proteinExistence type="inferred from homology"/>
<protein>
    <submittedName>
        <fullName evidence="15">Cytochrome b561</fullName>
    </submittedName>
</protein>
<dbReference type="GO" id="GO:0020037">
    <property type="term" value="F:heme binding"/>
    <property type="evidence" value="ECO:0007669"/>
    <property type="project" value="TreeGrafter"/>
</dbReference>
<feature type="domain" description="Cytochrome b561 bacterial/Ni-hydrogenase" evidence="14">
    <location>
        <begin position="27"/>
        <end position="194"/>
    </location>
</feature>
<keyword evidence="7" id="KW-0479">Metal-binding</keyword>
<evidence type="ECO:0000256" key="6">
    <source>
        <dbReference type="ARBA" id="ARBA00022692"/>
    </source>
</evidence>
<keyword evidence="11 13" id="KW-0472">Membrane</keyword>
<dbReference type="AlphaFoldDB" id="A0A240E0P9"/>
<dbReference type="PANTHER" id="PTHR30529">
    <property type="entry name" value="CYTOCHROME B561"/>
    <property type="match status" value="1"/>
</dbReference>
<keyword evidence="9 13" id="KW-1133">Transmembrane helix</keyword>
<keyword evidence="16" id="KW-1185">Reference proteome</keyword>
<feature type="transmembrane region" description="Helical" evidence="13">
    <location>
        <begin position="105"/>
        <end position="127"/>
    </location>
</feature>
<evidence type="ECO:0000256" key="10">
    <source>
        <dbReference type="ARBA" id="ARBA00023004"/>
    </source>
</evidence>
<evidence type="ECO:0000256" key="3">
    <source>
        <dbReference type="ARBA" id="ARBA00022448"/>
    </source>
</evidence>
<evidence type="ECO:0000256" key="1">
    <source>
        <dbReference type="ARBA" id="ARBA00001970"/>
    </source>
</evidence>
<gene>
    <name evidence="15" type="ORF">SAMN06295945_0366</name>
</gene>
<evidence type="ECO:0000256" key="2">
    <source>
        <dbReference type="ARBA" id="ARBA00004651"/>
    </source>
</evidence>
<keyword evidence="4" id="KW-1003">Cell membrane</keyword>
<dbReference type="InterPro" id="IPR016174">
    <property type="entry name" value="Di-haem_cyt_TM"/>
</dbReference>
<dbReference type="GO" id="GO:0046872">
    <property type="term" value="F:metal ion binding"/>
    <property type="evidence" value="ECO:0007669"/>
    <property type="project" value="UniProtKB-KW"/>
</dbReference>
<dbReference type="SUPFAM" id="SSF81342">
    <property type="entry name" value="Transmembrane di-heme cytochromes"/>
    <property type="match status" value="1"/>
</dbReference>
<organism evidence="15 16">
    <name type="scientific">Polynucleobacter meluiroseus</name>
    <dbReference type="NCBI Taxonomy" id="1938814"/>
    <lineage>
        <taxon>Bacteria</taxon>
        <taxon>Pseudomonadati</taxon>
        <taxon>Pseudomonadota</taxon>
        <taxon>Betaproteobacteria</taxon>
        <taxon>Burkholderiales</taxon>
        <taxon>Burkholderiaceae</taxon>
        <taxon>Polynucleobacter</taxon>
    </lineage>
</organism>
<keyword evidence="10" id="KW-0408">Iron</keyword>
<evidence type="ECO:0000256" key="7">
    <source>
        <dbReference type="ARBA" id="ARBA00022723"/>
    </source>
</evidence>
<evidence type="ECO:0000256" key="13">
    <source>
        <dbReference type="SAM" id="Phobius"/>
    </source>
</evidence>
<evidence type="ECO:0000313" key="16">
    <source>
        <dbReference type="Proteomes" id="UP000218069"/>
    </source>
</evidence>